<dbReference type="GO" id="GO:0006412">
    <property type="term" value="P:translation"/>
    <property type="evidence" value="ECO:0007669"/>
    <property type="project" value="InterPro"/>
</dbReference>
<evidence type="ECO:0000256" key="3">
    <source>
        <dbReference type="ARBA" id="ARBA00023274"/>
    </source>
</evidence>
<dbReference type="HAMAP" id="MF_00402">
    <property type="entry name" value="Ribosomal_bL19"/>
    <property type="match status" value="1"/>
</dbReference>
<gene>
    <name evidence="5" type="ORF">MGWOODY_Clf1566</name>
</gene>
<keyword evidence="2 5" id="KW-0689">Ribosomal protein</keyword>
<dbReference type="InterPro" id="IPR001857">
    <property type="entry name" value="Ribosomal_bL19"/>
</dbReference>
<proteinExistence type="inferred from homology"/>
<dbReference type="PANTHER" id="PTHR15680:SF9">
    <property type="entry name" value="LARGE RIBOSOMAL SUBUNIT PROTEIN BL19M"/>
    <property type="match status" value="1"/>
</dbReference>
<keyword evidence="3" id="KW-0687">Ribonucleoprotein</keyword>
<dbReference type="GO" id="GO:0022625">
    <property type="term" value="C:cytosolic large ribosomal subunit"/>
    <property type="evidence" value="ECO:0007669"/>
    <property type="project" value="TreeGrafter"/>
</dbReference>
<dbReference type="PANTHER" id="PTHR15680">
    <property type="entry name" value="RIBOSOMAL PROTEIN L19"/>
    <property type="match status" value="1"/>
</dbReference>
<dbReference type="InterPro" id="IPR038657">
    <property type="entry name" value="Ribosomal_bL19_sf"/>
</dbReference>
<evidence type="ECO:0000313" key="5">
    <source>
        <dbReference type="EMBL" id="CUV01497.1"/>
    </source>
</evidence>
<feature type="region of interest" description="Disordered" evidence="4">
    <location>
        <begin position="142"/>
        <end position="217"/>
    </location>
</feature>
<evidence type="ECO:0000256" key="2">
    <source>
        <dbReference type="ARBA" id="ARBA00022980"/>
    </source>
</evidence>
<dbReference type="AlphaFoldDB" id="A0A161K7L5"/>
<organism evidence="5">
    <name type="scientific">hydrothermal vent metagenome</name>
    <dbReference type="NCBI Taxonomy" id="652676"/>
    <lineage>
        <taxon>unclassified sequences</taxon>
        <taxon>metagenomes</taxon>
        <taxon>ecological metagenomes</taxon>
    </lineage>
</organism>
<evidence type="ECO:0000256" key="4">
    <source>
        <dbReference type="SAM" id="MobiDB-lite"/>
    </source>
</evidence>
<dbReference type="Pfam" id="PF01245">
    <property type="entry name" value="Ribosomal_L19"/>
    <property type="match status" value="1"/>
</dbReference>
<feature type="compositionally biased region" description="Acidic residues" evidence="4">
    <location>
        <begin position="187"/>
        <end position="217"/>
    </location>
</feature>
<dbReference type="NCBIfam" id="TIGR01024">
    <property type="entry name" value="rplS_bact"/>
    <property type="match status" value="1"/>
</dbReference>
<comment type="similarity">
    <text evidence="1">Belongs to the bacterial ribosomal protein bL19 family.</text>
</comment>
<sequence>MDAAQLLKKIANPRIPRFSAGDTVRVNFRIREGERERIQVFQGVVIRLQNGKGPAASFTVRRITAGIGIERVFPLHSPLIESLEVTRYGNVRRAKLYYLRGLQGRAARIKELNPVQRRKAQEEASAAEAELAVQIAAAEAEAGELEVEEPVDDAEEQPTDDMEFAPVAEAEDSPAEETAEAAVAEAAEADPEASTDEPVEESAEESLAEEEPEEKPE</sequence>
<dbReference type="PRINTS" id="PR00061">
    <property type="entry name" value="RIBOSOMALL19"/>
</dbReference>
<evidence type="ECO:0000256" key="1">
    <source>
        <dbReference type="ARBA" id="ARBA00005781"/>
    </source>
</evidence>
<protein>
    <submittedName>
        <fullName evidence="5">LSU ribosomal protein L19p</fullName>
    </submittedName>
</protein>
<name>A0A161K7L5_9ZZZZ</name>
<feature type="compositionally biased region" description="Acidic residues" evidence="4">
    <location>
        <begin position="142"/>
        <end position="179"/>
    </location>
</feature>
<reference evidence="5" key="1">
    <citation type="submission" date="2015-10" db="EMBL/GenBank/DDBJ databases">
        <authorList>
            <person name="Gilbert D.G."/>
        </authorList>
    </citation>
    <scope>NUCLEOTIDE SEQUENCE</scope>
</reference>
<dbReference type="Gene3D" id="2.30.30.790">
    <property type="match status" value="1"/>
</dbReference>
<dbReference type="SUPFAM" id="SSF50104">
    <property type="entry name" value="Translation proteins SH3-like domain"/>
    <property type="match status" value="1"/>
</dbReference>
<dbReference type="EMBL" id="FAXA01000087">
    <property type="protein sequence ID" value="CUV01497.1"/>
    <property type="molecule type" value="Genomic_DNA"/>
</dbReference>
<dbReference type="GO" id="GO:0003735">
    <property type="term" value="F:structural constituent of ribosome"/>
    <property type="evidence" value="ECO:0007669"/>
    <property type="project" value="InterPro"/>
</dbReference>
<accession>A0A161K7L5</accession>
<dbReference type="InterPro" id="IPR008991">
    <property type="entry name" value="Translation_prot_SH3-like_sf"/>
</dbReference>